<gene>
    <name evidence="3" type="primary">rpsF</name>
    <name evidence="5" type="ORF">A2994_02315</name>
</gene>
<sequence length="188" mass="20663">MAEVEVNDKKSYELTLIISSDLSEFDAEKAAEKIQASIAAKGGELTGTSNWGKKKLAYIIKGNEFGFYYTLVFDIDPEAIATLTRELELAPEVLRHIVISLEKEGVTADQLFTPEKEEQMIAASVKEKMAPVAEVKPMVKPIPAVVKETPVATEPGSAPEETPTRKAEPISKEELDQKIEEALKSDLE</sequence>
<dbReference type="GO" id="GO:0003735">
    <property type="term" value="F:structural constituent of ribosome"/>
    <property type="evidence" value="ECO:0007669"/>
    <property type="project" value="InterPro"/>
</dbReference>
<dbReference type="Proteomes" id="UP000179010">
    <property type="component" value="Unassembled WGS sequence"/>
</dbReference>
<dbReference type="HAMAP" id="MF_00360">
    <property type="entry name" value="Ribosomal_bS6"/>
    <property type="match status" value="1"/>
</dbReference>
<organism evidence="5 6">
    <name type="scientific">candidate division Kazan bacterium RIFCSPLOWO2_01_FULL_48_13</name>
    <dbReference type="NCBI Taxonomy" id="1798539"/>
    <lineage>
        <taxon>Bacteria</taxon>
        <taxon>Bacteria division Kazan-3B-28</taxon>
    </lineage>
</organism>
<dbReference type="GO" id="GO:0005737">
    <property type="term" value="C:cytoplasm"/>
    <property type="evidence" value="ECO:0007669"/>
    <property type="project" value="UniProtKB-ARBA"/>
</dbReference>
<feature type="compositionally biased region" description="Basic and acidic residues" evidence="4">
    <location>
        <begin position="162"/>
        <end position="176"/>
    </location>
</feature>
<dbReference type="CDD" id="cd00473">
    <property type="entry name" value="bS6"/>
    <property type="match status" value="1"/>
</dbReference>
<keyword evidence="3" id="KW-0687">Ribonucleoprotein</keyword>
<evidence type="ECO:0000313" key="5">
    <source>
        <dbReference type="EMBL" id="OGB85429.1"/>
    </source>
</evidence>
<keyword evidence="3 5" id="KW-0689">Ribosomal protein</keyword>
<dbReference type="PANTHER" id="PTHR21011">
    <property type="entry name" value="MITOCHONDRIAL 28S RIBOSOMAL PROTEIN S6"/>
    <property type="match status" value="1"/>
</dbReference>
<evidence type="ECO:0000256" key="2">
    <source>
        <dbReference type="ARBA" id="ARBA00035294"/>
    </source>
</evidence>
<dbReference type="NCBIfam" id="TIGR00166">
    <property type="entry name" value="S6"/>
    <property type="match status" value="1"/>
</dbReference>
<dbReference type="InterPro" id="IPR020814">
    <property type="entry name" value="Ribosomal_S6_plastid/chlpt"/>
</dbReference>
<comment type="similarity">
    <text evidence="1 3">Belongs to the bacterial ribosomal protein bS6 family.</text>
</comment>
<comment type="function">
    <text evidence="3">Binds together with bS18 to 16S ribosomal RNA.</text>
</comment>
<dbReference type="Pfam" id="PF01250">
    <property type="entry name" value="Ribosomal_S6"/>
    <property type="match status" value="1"/>
</dbReference>
<dbReference type="PANTHER" id="PTHR21011:SF1">
    <property type="entry name" value="SMALL RIBOSOMAL SUBUNIT PROTEIN BS6M"/>
    <property type="match status" value="1"/>
</dbReference>
<dbReference type="GO" id="GO:0005840">
    <property type="term" value="C:ribosome"/>
    <property type="evidence" value="ECO:0007669"/>
    <property type="project" value="UniProtKB-KW"/>
</dbReference>
<dbReference type="InterPro" id="IPR035980">
    <property type="entry name" value="Ribosomal_bS6_sf"/>
</dbReference>
<dbReference type="EMBL" id="METE01000004">
    <property type="protein sequence ID" value="OGB85429.1"/>
    <property type="molecule type" value="Genomic_DNA"/>
</dbReference>
<accession>A0A1F4PP75</accession>
<dbReference type="Gene3D" id="3.30.70.60">
    <property type="match status" value="1"/>
</dbReference>
<proteinExistence type="inferred from homology"/>
<dbReference type="GO" id="GO:0070181">
    <property type="term" value="F:small ribosomal subunit rRNA binding"/>
    <property type="evidence" value="ECO:0007669"/>
    <property type="project" value="TreeGrafter"/>
</dbReference>
<dbReference type="SUPFAM" id="SSF54995">
    <property type="entry name" value="Ribosomal protein S6"/>
    <property type="match status" value="1"/>
</dbReference>
<comment type="caution">
    <text evidence="5">The sequence shown here is derived from an EMBL/GenBank/DDBJ whole genome shotgun (WGS) entry which is preliminary data.</text>
</comment>
<keyword evidence="3" id="KW-0694">RNA-binding</keyword>
<feature type="region of interest" description="Disordered" evidence="4">
    <location>
        <begin position="146"/>
        <end position="176"/>
    </location>
</feature>
<name>A0A1F4PP75_UNCK3</name>
<protein>
    <recommendedName>
        <fullName evidence="2 3">Small ribosomal subunit protein bS6</fullName>
    </recommendedName>
</protein>
<dbReference type="GO" id="GO:0006412">
    <property type="term" value="P:translation"/>
    <property type="evidence" value="ECO:0007669"/>
    <property type="project" value="UniProtKB-UniRule"/>
</dbReference>
<keyword evidence="3" id="KW-0699">rRNA-binding</keyword>
<dbReference type="STRING" id="1798539.A2994_02315"/>
<evidence type="ECO:0000256" key="4">
    <source>
        <dbReference type="SAM" id="MobiDB-lite"/>
    </source>
</evidence>
<dbReference type="AlphaFoldDB" id="A0A1F4PP75"/>
<evidence type="ECO:0000256" key="1">
    <source>
        <dbReference type="ARBA" id="ARBA00009512"/>
    </source>
</evidence>
<dbReference type="InterPro" id="IPR000529">
    <property type="entry name" value="Ribosomal_bS6"/>
</dbReference>
<dbReference type="GO" id="GO:1990904">
    <property type="term" value="C:ribonucleoprotein complex"/>
    <property type="evidence" value="ECO:0007669"/>
    <property type="project" value="UniProtKB-KW"/>
</dbReference>
<evidence type="ECO:0000256" key="3">
    <source>
        <dbReference type="HAMAP-Rule" id="MF_00360"/>
    </source>
</evidence>
<evidence type="ECO:0000313" key="6">
    <source>
        <dbReference type="Proteomes" id="UP000179010"/>
    </source>
</evidence>
<reference evidence="5 6" key="1">
    <citation type="journal article" date="2016" name="Nat. Commun.">
        <title>Thousands of microbial genomes shed light on interconnected biogeochemical processes in an aquifer system.</title>
        <authorList>
            <person name="Anantharaman K."/>
            <person name="Brown C.T."/>
            <person name="Hug L.A."/>
            <person name="Sharon I."/>
            <person name="Castelle C.J."/>
            <person name="Probst A.J."/>
            <person name="Thomas B.C."/>
            <person name="Singh A."/>
            <person name="Wilkins M.J."/>
            <person name="Karaoz U."/>
            <person name="Brodie E.L."/>
            <person name="Williams K.H."/>
            <person name="Hubbard S.S."/>
            <person name="Banfield J.F."/>
        </authorList>
    </citation>
    <scope>NUCLEOTIDE SEQUENCE [LARGE SCALE GENOMIC DNA]</scope>
</reference>
<dbReference type="InterPro" id="IPR014717">
    <property type="entry name" value="Transl_elong_EF1B/ribsomal_bS6"/>
</dbReference>